<sequence length="209" mass="24446">MYHQTYTCHDITDEIRPAHPSESPDVTTYNRFLMAEKKEHHSESTFVNNSSAESDDLLCKIHQKEIVFFCRCHDKLLCMVCNRLDHSKCKDQIFEIEVAAQKVKTSTAMGKLELDILDLLQNVKDSLQIQKHNLSSLQEVEKTIRKEVQKIIERIYQQQESLLCELESRNKKVKQVEHDLLQQESIICKLQERLSTIKQSGTDKQFLLK</sequence>
<evidence type="ECO:0000259" key="2">
    <source>
        <dbReference type="PROSITE" id="PS50119"/>
    </source>
</evidence>
<keyword evidence="1" id="KW-0479">Metal-binding</keyword>
<keyword evidence="1" id="KW-0863">Zinc-finger</keyword>
<dbReference type="AlphaFoldDB" id="A0A8S3US59"/>
<protein>
    <recommendedName>
        <fullName evidence="2">B box-type domain-containing protein</fullName>
    </recommendedName>
</protein>
<organism evidence="3 4">
    <name type="scientific">Mytilus edulis</name>
    <name type="common">Blue mussel</name>
    <dbReference type="NCBI Taxonomy" id="6550"/>
    <lineage>
        <taxon>Eukaryota</taxon>
        <taxon>Metazoa</taxon>
        <taxon>Spiralia</taxon>
        <taxon>Lophotrochozoa</taxon>
        <taxon>Mollusca</taxon>
        <taxon>Bivalvia</taxon>
        <taxon>Autobranchia</taxon>
        <taxon>Pteriomorphia</taxon>
        <taxon>Mytilida</taxon>
        <taxon>Mytiloidea</taxon>
        <taxon>Mytilidae</taxon>
        <taxon>Mytilinae</taxon>
        <taxon>Mytilus</taxon>
    </lineage>
</organism>
<dbReference type="InterPro" id="IPR000315">
    <property type="entry name" value="Znf_B-box"/>
</dbReference>
<dbReference type="OrthoDB" id="6105938at2759"/>
<dbReference type="SUPFAM" id="SSF57845">
    <property type="entry name" value="B-box zinc-binding domain"/>
    <property type="match status" value="1"/>
</dbReference>
<evidence type="ECO:0000256" key="1">
    <source>
        <dbReference type="PROSITE-ProRule" id="PRU00024"/>
    </source>
</evidence>
<keyword evidence="4" id="KW-1185">Reference proteome</keyword>
<dbReference type="GO" id="GO:0008270">
    <property type="term" value="F:zinc ion binding"/>
    <property type="evidence" value="ECO:0007669"/>
    <property type="project" value="UniProtKB-KW"/>
</dbReference>
<dbReference type="Proteomes" id="UP000683360">
    <property type="component" value="Unassembled WGS sequence"/>
</dbReference>
<evidence type="ECO:0000313" key="3">
    <source>
        <dbReference type="EMBL" id="CAG2248343.1"/>
    </source>
</evidence>
<dbReference type="PROSITE" id="PS50119">
    <property type="entry name" value="ZF_BBOX"/>
    <property type="match status" value="1"/>
</dbReference>
<accession>A0A8S3US59</accession>
<dbReference type="Gene3D" id="3.30.160.60">
    <property type="entry name" value="Classic Zinc Finger"/>
    <property type="match status" value="1"/>
</dbReference>
<reference evidence="3" key="1">
    <citation type="submission" date="2021-03" db="EMBL/GenBank/DDBJ databases">
        <authorList>
            <person name="Bekaert M."/>
        </authorList>
    </citation>
    <scope>NUCLEOTIDE SEQUENCE</scope>
</reference>
<evidence type="ECO:0000313" key="4">
    <source>
        <dbReference type="Proteomes" id="UP000683360"/>
    </source>
</evidence>
<feature type="domain" description="B box-type" evidence="2">
    <location>
        <begin position="54"/>
        <end position="96"/>
    </location>
</feature>
<proteinExistence type="predicted"/>
<gene>
    <name evidence="3" type="ORF">MEDL_60190</name>
</gene>
<keyword evidence="1" id="KW-0862">Zinc</keyword>
<name>A0A8S3US59_MYTED</name>
<comment type="caution">
    <text evidence="3">The sequence shown here is derived from an EMBL/GenBank/DDBJ whole genome shotgun (WGS) entry which is preliminary data.</text>
</comment>
<dbReference type="EMBL" id="CAJPWZ010002933">
    <property type="protein sequence ID" value="CAG2248343.1"/>
    <property type="molecule type" value="Genomic_DNA"/>
</dbReference>